<dbReference type="AlphaFoldDB" id="A0A5B7FT97"/>
<dbReference type="EMBL" id="VSRR010008334">
    <property type="protein sequence ID" value="MPC48525.1"/>
    <property type="molecule type" value="Genomic_DNA"/>
</dbReference>
<keyword evidence="2" id="KW-1185">Reference proteome</keyword>
<protein>
    <submittedName>
        <fullName evidence="1">Uncharacterized protein</fullName>
    </submittedName>
</protein>
<organism evidence="1 2">
    <name type="scientific">Portunus trituberculatus</name>
    <name type="common">Swimming crab</name>
    <name type="synonym">Neptunus trituberculatus</name>
    <dbReference type="NCBI Taxonomy" id="210409"/>
    <lineage>
        <taxon>Eukaryota</taxon>
        <taxon>Metazoa</taxon>
        <taxon>Ecdysozoa</taxon>
        <taxon>Arthropoda</taxon>
        <taxon>Crustacea</taxon>
        <taxon>Multicrustacea</taxon>
        <taxon>Malacostraca</taxon>
        <taxon>Eumalacostraca</taxon>
        <taxon>Eucarida</taxon>
        <taxon>Decapoda</taxon>
        <taxon>Pleocyemata</taxon>
        <taxon>Brachyura</taxon>
        <taxon>Eubrachyura</taxon>
        <taxon>Portunoidea</taxon>
        <taxon>Portunidae</taxon>
        <taxon>Portuninae</taxon>
        <taxon>Portunus</taxon>
    </lineage>
</organism>
<dbReference type="Proteomes" id="UP000324222">
    <property type="component" value="Unassembled WGS sequence"/>
</dbReference>
<accession>A0A5B7FT97</accession>
<proteinExistence type="predicted"/>
<comment type="caution">
    <text evidence="1">The sequence shown here is derived from an EMBL/GenBank/DDBJ whole genome shotgun (WGS) entry which is preliminary data.</text>
</comment>
<evidence type="ECO:0000313" key="1">
    <source>
        <dbReference type="EMBL" id="MPC48525.1"/>
    </source>
</evidence>
<sequence>MEGRARHLAIQILDVLGWSCVPVRRYSNTYSYFLDGIPRSLRPGSARRCAQPHPNTTYHLSGNSSLRNFEPEVTKVRR</sequence>
<name>A0A5B7FT97_PORTR</name>
<evidence type="ECO:0000313" key="2">
    <source>
        <dbReference type="Proteomes" id="UP000324222"/>
    </source>
</evidence>
<gene>
    <name evidence="1" type="ORF">E2C01_042299</name>
</gene>
<reference evidence="1 2" key="1">
    <citation type="submission" date="2019-05" db="EMBL/GenBank/DDBJ databases">
        <title>Another draft genome of Portunus trituberculatus and its Hox gene families provides insights of decapod evolution.</title>
        <authorList>
            <person name="Jeong J.-H."/>
            <person name="Song I."/>
            <person name="Kim S."/>
            <person name="Choi T."/>
            <person name="Kim D."/>
            <person name="Ryu S."/>
            <person name="Kim W."/>
        </authorList>
    </citation>
    <scope>NUCLEOTIDE SEQUENCE [LARGE SCALE GENOMIC DNA]</scope>
    <source>
        <tissue evidence="1">Muscle</tissue>
    </source>
</reference>